<reference evidence="2 3" key="1">
    <citation type="submission" date="2011-01" db="EMBL/GenBank/DDBJ databases">
        <title>Whole genome sequence of Amphibacillus xylinus NBRC 15112.</title>
        <authorList>
            <person name="Nakazawa H."/>
            <person name="Katano Y."/>
            <person name="Nakamura S."/>
            <person name="Sasagawa M."/>
            <person name="Fukada J."/>
            <person name="Arai T."/>
            <person name="Sasakura N."/>
            <person name="Mochizuki D."/>
            <person name="Hosoyama A."/>
            <person name="Harada K."/>
            <person name="Horikawa H."/>
            <person name="Kato Y."/>
            <person name="Harada T."/>
            <person name="Sasaki K."/>
            <person name="Sekiguchi M."/>
            <person name="Hodoyama M."/>
            <person name="Nishiko R."/>
            <person name="Narita H."/>
            <person name="Hanamaki A."/>
            <person name="Hata C."/>
            <person name="Konno Y."/>
            <person name="Niimura Y."/>
            <person name="Yamazaki S."/>
            <person name="Fujita N."/>
        </authorList>
    </citation>
    <scope>NUCLEOTIDE SEQUENCE [LARGE SCALE GENOMIC DNA]</scope>
    <source>
        <strain evidence="3">ATCC 51415 / DSM 6626 / JCM 7361 / LMG 17667 / NBRC 15112 / Ep01</strain>
    </source>
</reference>
<organism evidence="2 3">
    <name type="scientific">Amphibacillus xylanus (strain ATCC 51415 / DSM 6626 / JCM 7361 / LMG 17667 / NBRC 15112 / Ep01)</name>
    <dbReference type="NCBI Taxonomy" id="698758"/>
    <lineage>
        <taxon>Bacteria</taxon>
        <taxon>Bacillati</taxon>
        <taxon>Bacillota</taxon>
        <taxon>Bacilli</taxon>
        <taxon>Bacillales</taxon>
        <taxon>Bacillaceae</taxon>
        <taxon>Amphibacillus</taxon>
    </lineage>
</organism>
<dbReference type="HOGENOM" id="CLU_077101_0_0_9"/>
<dbReference type="KEGG" id="axl:AXY_19170"/>
<protein>
    <submittedName>
        <fullName evidence="2">Uncharacterized protein</fullName>
    </submittedName>
</protein>
<dbReference type="InterPro" id="IPR049920">
    <property type="entry name" value="IK1_05631-like"/>
</dbReference>
<keyword evidence="1" id="KW-1133">Transmembrane helix</keyword>
<evidence type="ECO:0000313" key="2">
    <source>
        <dbReference type="EMBL" id="BAM48049.1"/>
    </source>
</evidence>
<feature type="transmembrane region" description="Helical" evidence="1">
    <location>
        <begin position="191"/>
        <end position="211"/>
    </location>
</feature>
<evidence type="ECO:0000256" key="1">
    <source>
        <dbReference type="SAM" id="Phobius"/>
    </source>
</evidence>
<dbReference type="RefSeq" id="WP_015010636.1">
    <property type="nucleotide sequence ID" value="NC_018704.1"/>
</dbReference>
<gene>
    <name evidence="2" type="ordered locus">AXY_19170</name>
</gene>
<dbReference type="OrthoDB" id="2943409at2"/>
<dbReference type="AlphaFoldDB" id="K0IZU2"/>
<feature type="transmembrane region" description="Helical" evidence="1">
    <location>
        <begin position="35"/>
        <end position="56"/>
    </location>
</feature>
<feature type="transmembrane region" description="Helical" evidence="1">
    <location>
        <begin position="62"/>
        <end position="81"/>
    </location>
</feature>
<proteinExistence type="predicted"/>
<feature type="transmembrane region" description="Helical" evidence="1">
    <location>
        <begin position="167"/>
        <end position="185"/>
    </location>
</feature>
<keyword evidence="3" id="KW-1185">Reference proteome</keyword>
<sequence length="291" mass="34082">MSMTNSSIHIRQNLPESIEQLRAQRSCYNIVEKMYIWRMIISIFLPIFSVSMYFLFDNDLANFVLILTGIGLLVCLMLEYYEKTYSVKGAKIQEMFDTQVFQINWNTALLGDKVSLEDIHLLALKDKTPESELANWYTGLVSDEERINILTAQRMNLSWTHRQKHKFKWVLILTFSIILISSIVIGCLIKLSLITFLITFIFPSLSLYTYLLKNFIEIHIQGKELQRVILLIEQYIENGSPKKSDLRSIQDAVYIYGRIPNHIVPNFIYKLLRPKYESSFEKTNKKLTTNK</sequence>
<dbReference type="Proteomes" id="UP000006294">
    <property type="component" value="Chromosome"/>
</dbReference>
<evidence type="ECO:0000313" key="3">
    <source>
        <dbReference type="Proteomes" id="UP000006294"/>
    </source>
</evidence>
<dbReference type="STRING" id="698758.AXY_19170"/>
<keyword evidence="1" id="KW-0472">Membrane</keyword>
<dbReference type="eggNOG" id="ENOG5032QXB">
    <property type="taxonomic scope" value="Bacteria"/>
</dbReference>
<dbReference type="EMBL" id="AP012050">
    <property type="protein sequence ID" value="BAM48049.1"/>
    <property type="molecule type" value="Genomic_DNA"/>
</dbReference>
<name>K0IZU2_AMPXN</name>
<keyword evidence="1" id="KW-0812">Transmembrane</keyword>
<dbReference type="Pfam" id="PF18159">
    <property type="entry name" value="S_4TM"/>
    <property type="match status" value="1"/>
</dbReference>
<accession>K0IZU2</accession>